<dbReference type="Pfam" id="PF00067">
    <property type="entry name" value="p450"/>
    <property type="match status" value="1"/>
</dbReference>
<dbReference type="PANTHER" id="PTHR46696">
    <property type="entry name" value="P450, PUTATIVE (EUROFUNG)-RELATED"/>
    <property type="match status" value="1"/>
</dbReference>
<evidence type="ECO:0000256" key="1">
    <source>
        <dbReference type="ARBA" id="ARBA00010617"/>
    </source>
</evidence>
<accession>A0ABT1PNU9</accession>
<evidence type="ECO:0000256" key="3">
    <source>
        <dbReference type="SAM" id="Phobius"/>
    </source>
</evidence>
<keyword evidence="2" id="KW-0408">Iron</keyword>
<comment type="similarity">
    <text evidence="1 2">Belongs to the cytochrome P450 family.</text>
</comment>
<comment type="caution">
    <text evidence="4">The sequence shown here is derived from an EMBL/GenBank/DDBJ whole genome shotgun (WGS) entry which is preliminary data.</text>
</comment>
<keyword evidence="2" id="KW-0560">Oxidoreductase</keyword>
<keyword evidence="3" id="KW-1133">Transmembrane helix</keyword>
<dbReference type="InterPro" id="IPR036396">
    <property type="entry name" value="Cyt_P450_sf"/>
</dbReference>
<evidence type="ECO:0000313" key="5">
    <source>
        <dbReference type="Proteomes" id="UP001057702"/>
    </source>
</evidence>
<protein>
    <submittedName>
        <fullName evidence="4">Cytochrome P450</fullName>
    </submittedName>
</protein>
<keyword evidence="3" id="KW-0472">Membrane</keyword>
<evidence type="ECO:0000256" key="2">
    <source>
        <dbReference type="RuleBase" id="RU000461"/>
    </source>
</evidence>
<dbReference type="RefSeq" id="WP_255918182.1">
    <property type="nucleotide sequence ID" value="NZ_JANFNG010000001.1"/>
</dbReference>
<keyword evidence="2" id="KW-0349">Heme</keyword>
<evidence type="ECO:0000313" key="4">
    <source>
        <dbReference type="EMBL" id="MCQ4079334.1"/>
    </source>
</evidence>
<keyword evidence="3" id="KW-0812">Transmembrane</keyword>
<dbReference type="EMBL" id="JANFNG010000001">
    <property type="protein sequence ID" value="MCQ4079334.1"/>
    <property type="molecule type" value="Genomic_DNA"/>
</dbReference>
<feature type="transmembrane region" description="Helical" evidence="3">
    <location>
        <begin position="65"/>
        <end position="93"/>
    </location>
</feature>
<dbReference type="SUPFAM" id="SSF48264">
    <property type="entry name" value="Cytochrome P450"/>
    <property type="match status" value="1"/>
</dbReference>
<gene>
    <name evidence="4" type="ORF">NGB36_01605</name>
</gene>
<keyword evidence="2" id="KW-0503">Monooxygenase</keyword>
<keyword evidence="2" id="KW-0479">Metal-binding</keyword>
<dbReference type="InterPro" id="IPR001128">
    <property type="entry name" value="Cyt_P450"/>
</dbReference>
<dbReference type="PRINTS" id="PR00359">
    <property type="entry name" value="BP450"/>
</dbReference>
<dbReference type="PROSITE" id="PS00086">
    <property type="entry name" value="CYTOCHROME_P450"/>
    <property type="match status" value="1"/>
</dbReference>
<dbReference type="PANTHER" id="PTHR46696:SF1">
    <property type="entry name" value="CYTOCHROME P450 YJIB-RELATED"/>
    <property type="match status" value="1"/>
</dbReference>
<keyword evidence="5" id="KW-1185">Reference proteome</keyword>
<dbReference type="InterPro" id="IPR002397">
    <property type="entry name" value="Cyt_P450_B"/>
</dbReference>
<dbReference type="InterPro" id="IPR017972">
    <property type="entry name" value="Cyt_P450_CS"/>
</dbReference>
<sequence length="238" mass="26474">MSGLDLGFITSPVVFDGCTANWDKDYAYVLGHVRADRDSQRGLIRRLCELRDDPTRDGGDLTDEMLAAVITSLFGAGAMSTYVFLLHAVLTLVRHPKAMERLRQRPELMPGAVEELMRCTLSIGDGLPRIALADVQVEDVLVRSGELVLICVEAANFDPEQFDDFERFDIDRSPNPHMAFGAGRHYCPASTISRVHAAEALGALVERLPGLRLALPVDQLVWRTGNIKRVPERLHVLW</sequence>
<dbReference type="Gene3D" id="1.10.630.10">
    <property type="entry name" value="Cytochrome P450"/>
    <property type="match status" value="1"/>
</dbReference>
<name>A0ABT1PNU9_9ACTN</name>
<dbReference type="Proteomes" id="UP001057702">
    <property type="component" value="Unassembled WGS sequence"/>
</dbReference>
<reference evidence="4" key="1">
    <citation type="submission" date="2022-06" db="EMBL/GenBank/DDBJ databases">
        <title>Draft genome sequence of Streptomyces sp. RB6PN25 isolated from peat swamp forest in Thailand.</title>
        <authorList>
            <person name="Duangmal K."/>
            <person name="Klaysubun C."/>
        </authorList>
    </citation>
    <scope>NUCLEOTIDE SEQUENCE</scope>
    <source>
        <strain evidence="4">RB6PN25</strain>
    </source>
</reference>
<organism evidence="4 5">
    <name type="scientific">Streptomyces humicola</name>
    <dbReference type="NCBI Taxonomy" id="2953240"/>
    <lineage>
        <taxon>Bacteria</taxon>
        <taxon>Bacillati</taxon>
        <taxon>Actinomycetota</taxon>
        <taxon>Actinomycetes</taxon>
        <taxon>Kitasatosporales</taxon>
        <taxon>Streptomycetaceae</taxon>
        <taxon>Streptomyces</taxon>
    </lineage>
</organism>
<proteinExistence type="inferred from homology"/>